<dbReference type="HOGENOM" id="CLU_951282_0_0_1"/>
<organism evidence="4">
    <name type="scientific">Albugo laibachii Nc14</name>
    <dbReference type="NCBI Taxonomy" id="890382"/>
    <lineage>
        <taxon>Eukaryota</taxon>
        <taxon>Sar</taxon>
        <taxon>Stramenopiles</taxon>
        <taxon>Oomycota</taxon>
        <taxon>Peronosporomycetes</taxon>
        <taxon>Albuginales</taxon>
        <taxon>Albuginaceae</taxon>
        <taxon>Albugo</taxon>
    </lineage>
</organism>
<dbReference type="PANTHER" id="PTHR24198:SF165">
    <property type="entry name" value="ANKYRIN REPEAT-CONTAINING PROTEIN-RELATED"/>
    <property type="match status" value="1"/>
</dbReference>
<reference evidence="4" key="2">
    <citation type="submission" date="2011-02" db="EMBL/GenBank/DDBJ databases">
        <authorList>
            <person name="MacLean D."/>
        </authorList>
    </citation>
    <scope>NUCLEOTIDE SEQUENCE</scope>
</reference>
<evidence type="ECO:0000256" key="3">
    <source>
        <dbReference type="PROSITE-ProRule" id="PRU00023"/>
    </source>
</evidence>
<dbReference type="SUPFAM" id="SSF48403">
    <property type="entry name" value="Ankyrin repeat"/>
    <property type="match status" value="1"/>
</dbReference>
<reference evidence="4" key="1">
    <citation type="journal article" date="2011" name="PLoS Biol.">
        <title>Gene gain and loss during evolution of obligate parasitism in the white rust pathogen of Arabidopsis thaliana.</title>
        <authorList>
            <person name="Kemen E."/>
            <person name="Gardiner A."/>
            <person name="Schultz-Larsen T."/>
            <person name="Kemen A.C."/>
            <person name="Balmuth A.L."/>
            <person name="Robert-Seilaniantz A."/>
            <person name="Bailey K."/>
            <person name="Holub E."/>
            <person name="Studholme D.J."/>
            <person name="Maclean D."/>
            <person name="Jones J.D."/>
        </authorList>
    </citation>
    <scope>NUCLEOTIDE SEQUENCE</scope>
</reference>
<dbReference type="PANTHER" id="PTHR24198">
    <property type="entry name" value="ANKYRIN REPEAT AND PROTEIN KINASE DOMAIN-CONTAINING PROTEIN"/>
    <property type="match status" value="1"/>
</dbReference>
<evidence type="ECO:0000256" key="1">
    <source>
        <dbReference type="ARBA" id="ARBA00022737"/>
    </source>
</evidence>
<feature type="repeat" description="ANK" evidence="3">
    <location>
        <begin position="116"/>
        <end position="148"/>
    </location>
</feature>
<dbReference type="InterPro" id="IPR002110">
    <property type="entry name" value="Ankyrin_rpt"/>
</dbReference>
<dbReference type="Pfam" id="PF00023">
    <property type="entry name" value="Ank"/>
    <property type="match status" value="1"/>
</dbReference>
<keyword evidence="1" id="KW-0677">Repeat</keyword>
<sequence>MSDSNDRRLLDALWVTHILDVIVRGSTVKLQFILETTGNDIDVSKVSTKCGLFGLYLAASQGHTHIVQLLLEYGADVNQRTMDGYTALHAACQRNHNKSMRLLLDSHANVDAAGPNNAHAIHFATQYGHHELVELLIQFGAKLNVKVDDTGLTPLMIASQLGLVEIVTLLVLSGADLDAEDVIGNTALHFAARVGNHNIAYILLAAGADAYILNMEDDNPIDLAIYHGHTNVVCILEKIFEPASEEVYTSGTKTFYRNQIIAKNRRKYARFHALDCILEENLSFRDRTLVEIF</sequence>
<dbReference type="InterPro" id="IPR036770">
    <property type="entry name" value="Ankyrin_rpt-contain_sf"/>
</dbReference>
<dbReference type="SMART" id="SM00248">
    <property type="entry name" value="ANK"/>
    <property type="match status" value="6"/>
</dbReference>
<dbReference type="PROSITE" id="PS50088">
    <property type="entry name" value="ANK_REPEAT"/>
    <property type="match status" value="5"/>
</dbReference>
<proteinExistence type="predicted"/>
<evidence type="ECO:0000313" key="4">
    <source>
        <dbReference type="EMBL" id="CCA16679.1"/>
    </source>
</evidence>
<feature type="repeat" description="ANK" evidence="3">
    <location>
        <begin position="50"/>
        <end position="82"/>
    </location>
</feature>
<keyword evidence="2 3" id="KW-0040">ANK repeat</keyword>
<dbReference type="AlphaFoldDB" id="F0W6D5"/>
<name>F0W6D5_9STRA</name>
<dbReference type="PROSITE" id="PS50297">
    <property type="entry name" value="ANK_REP_REGION"/>
    <property type="match status" value="5"/>
</dbReference>
<gene>
    <name evidence="4" type="primary">AlNc14C24G2435</name>
    <name evidence="4" type="ORF">ALNC14_028220</name>
</gene>
<feature type="repeat" description="ANK" evidence="3">
    <location>
        <begin position="83"/>
        <end position="115"/>
    </location>
</feature>
<feature type="repeat" description="ANK" evidence="3">
    <location>
        <begin position="183"/>
        <end position="215"/>
    </location>
</feature>
<dbReference type="Gene3D" id="1.25.40.20">
    <property type="entry name" value="Ankyrin repeat-containing domain"/>
    <property type="match status" value="2"/>
</dbReference>
<accession>F0W6D5</accession>
<feature type="repeat" description="ANK" evidence="3">
    <location>
        <begin position="150"/>
        <end position="182"/>
    </location>
</feature>
<dbReference type="EMBL" id="FR824069">
    <property type="protein sequence ID" value="CCA16679.1"/>
    <property type="molecule type" value="Genomic_DNA"/>
</dbReference>
<dbReference type="PRINTS" id="PR01415">
    <property type="entry name" value="ANKYRIN"/>
</dbReference>
<dbReference type="Pfam" id="PF12796">
    <property type="entry name" value="Ank_2"/>
    <property type="match status" value="2"/>
</dbReference>
<evidence type="ECO:0000256" key="2">
    <source>
        <dbReference type="ARBA" id="ARBA00023043"/>
    </source>
</evidence>
<protein>
    <submittedName>
        <fullName evidence="4">Uncharacterized protein AlNc14C24G2435</fullName>
    </submittedName>
</protein>